<evidence type="ECO:0000259" key="8">
    <source>
        <dbReference type="Pfam" id="PF12704"/>
    </source>
</evidence>
<feature type="domain" description="ABC3 transporter permease C-terminal" evidence="7">
    <location>
        <begin position="284"/>
        <end position="399"/>
    </location>
</feature>
<dbReference type="PANTHER" id="PTHR30572">
    <property type="entry name" value="MEMBRANE COMPONENT OF TRANSPORTER-RELATED"/>
    <property type="match status" value="1"/>
</dbReference>
<evidence type="ECO:0000256" key="3">
    <source>
        <dbReference type="ARBA" id="ARBA00022692"/>
    </source>
</evidence>
<evidence type="ECO:0000256" key="2">
    <source>
        <dbReference type="ARBA" id="ARBA00022475"/>
    </source>
</evidence>
<evidence type="ECO:0000256" key="1">
    <source>
        <dbReference type="ARBA" id="ARBA00004651"/>
    </source>
</evidence>
<feature type="transmembrane region" description="Helical" evidence="6">
    <location>
        <begin position="375"/>
        <end position="399"/>
    </location>
</feature>
<keyword evidence="4 6" id="KW-1133">Transmembrane helix</keyword>
<evidence type="ECO:0000259" key="7">
    <source>
        <dbReference type="Pfam" id="PF02687"/>
    </source>
</evidence>
<comment type="caution">
    <text evidence="9">The sequence shown here is derived from an EMBL/GenBank/DDBJ whole genome shotgun (WGS) entry which is preliminary data.</text>
</comment>
<dbReference type="GO" id="GO:0022857">
    <property type="term" value="F:transmembrane transporter activity"/>
    <property type="evidence" value="ECO:0007669"/>
    <property type="project" value="TreeGrafter"/>
</dbReference>
<feature type="transmembrane region" description="Helical" evidence="6">
    <location>
        <begin position="335"/>
        <end position="355"/>
    </location>
</feature>
<evidence type="ECO:0000256" key="6">
    <source>
        <dbReference type="SAM" id="Phobius"/>
    </source>
</evidence>
<dbReference type="GO" id="GO:0005886">
    <property type="term" value="C:plasma membrane"/>
    <property type="evidence" value="ECO:0007669"/>
    <property type="project" value="UniProtKB-SubCell"/>
</dbReference>
<dbReference type="Pfam" id="PF02687">
    <property type="entry name" value="FtsX"/>
    <property type="match status" value="2"/>
</dbReference>
<protein>
    <submittedName>
        <fullName evidence="9">Putative ABC transport system permease protein</fullName>
    </submittedName>
</protein>
<dbReference type="EMBL" id="FNVS01000001">
    <property type="protein sequence ID" value="SEF39833.1"/>
    <property type="molecule type" value="Genomic_DNA"/>
</dbReference>
<feature type="transmembrane region" description="Helical" evidence="6">
    <location>
        <begin position="278"/>
        <end position="300"/>
    </location>
</feature>
<feature type="domain" description="ABC3 transporter permease C-terminal" evidence="7">
    <location>
        <begin position="655"/>
        <end position="769"/>
    </location>
</feature>
<dbReference type="InterPro" id="IPR003838">
    <property type="entry name" value="ABC3_permease_C"/>
</dbReference>
<sequence length="778" mass="86767">MNNLLNLKAFAKFMSHNKAYTAIDIFGLSVSLMFVLLIAVYTVQEISTDSRHTKANRIYLVGNENWIESGAAMSYKIKDRYPEVEKVCPVMCSAAGEKTKVVSEDKKLNADLMFADSTFFDFFDFPLLKGDRNQVLSARNYAVVSSSFARKMFGADDPVGKPLLVGDTISAIISGVIGDMRHSSLPEADVILRWEQMACFNSSLAPDALNNAGATVAFVMVRQGSNFPSRAAEMAEWMKTFYWPYEINIAKEAKIVSLKNFYFSGLGSNNLHTGDKKFVLVLMSIGILILIFAVINYINLTVAQAGFRAKEMATRRLLGSSRGELFLRLMQEATLLTFISMIIAILLALAAVPFVNDLLRTKLDLSVLFTLPWLLSLVGVLLVVGGLSGLLPSLIISASKPIEVVRGTFRAKTKMVFSKFFIVFQNVITIAMIAASILMVEQILHLIHAPLGYKMNNQIAVVTNAVKGEQYSALVNEFRRLPFVKAVGKTRGIPLLGANNNTATLQGKVLSWRQFVMDKECMDILGLKILRDNHLAGGDGWYVSQFAFKEMNLPEDTPSVTFDNKGWSFPIAGTIQDFQFGDVTRDKVPIMFRFLKDDEQPWAILVETQGDIFTANKELQRVYEKVIGLEAETCILDEELQKAFDSQIRLAKIVIVFSVIAVLISLLGLVAMSTYFIQQRSKEVAVRKVFGSTNKEILIKLVRTFMIYVGVAFVVAVPIIYHFGNDWLSNYSYRIALNPLIFIAAGLFCFVISFAAVFVQSWRAANTDPVESFRKVQQ</sequence>
<dbReference type="Proteomes" id="UP000236725">
    <property type="component" value="Unassembled WGS sequence"/>
</dbReference>
<evidence type="ECO:0000313" key="10">
    <source>
        <dbReference type="Proteomes" id="UP000236725"/>
    </source>
</evidence>
<dbReference type="PANTHER" id="PTHR30572:SF18">
    <property type="entry name" value="ABC-TYPE MACROLIDE FAMILY EXPORT SYSTEM PERMEASE COMPONENT 2"/>
    <property type="match status" value="1"/>
</dbReference>
<organism evidence="9 10">
    <name type="scientific">Parabacteroides chinchillae</name>
    <dbReference type="NCBI Taxonomy" id="871327"/>
    <lineage>
        <taxon>Bacteria</taxon>
        <taxon>Pseudomonadati</taxon>
        <taxon>Bacteroidota</taxon>
        <taxon>Bacteroidia</taxon>
        <taxon>Bacteroidales</taxon>
        <taxon>Tannerellaceae</taxon>
        <taxon>Parabacteroides</taxon>
    </lineage>
</organism>
<gene>
    <name evidence="9" type="ORF">SAMN05444001_1013</name>
</gene>
<feature type="transmembrane region" description="Helical" evidence="6">
    <location>
        <begin position="21"/>
        <end position="43"/>
    </location>
</feature>
<keyword evidence="10" id="KW-1185">Reference proteome</keyword>
<dbReference type="InterPro" id="IPR050250">
    <property type="entry name" value="Macrolide_Exporter_MacB"/>
</dbReference>
<feature type="domain" description="MacB-like periplasmic core" evidence="8">
    <location>
        <begin position="22"/>
        <end position="201"/>
    </location>
</feature>
<feature type="transmembrane region" description="Helical" evidence="6">
    <location>
        <begin position="735"/>
        <end position="759"/>
    </location>
</feature>
<feature type="transmembrane region" description="Helical" evidence="6">
    <location>
        <begin position="420"/>
        <end position="440"/>
    </location>
</feature>
<proteinExistence type="predicted"/>
<name>A0A8G2F2Y4_9BACT</name>
<feature type="transmembrane region" description="Helical" evidence="6">
    <location>
        <begin position="653"/>
        <end position="677"/>
    </location>
</feature>
<keyword evidence="3 6" id="KW-0812">Transmembrane</keyword>
<evidence type="ECO:0000256" key="5">
    <source>
        <dbReference type="ARBA" id="ARBA00023136"/>
    </source>
</evidence>
<reference evidence="9 10" key="1">
    <citation type="submission" date="2016-10" db="EMBL/GenBank/DDBJ databases">
        <authorList>
            <person name="Varghese N."/>
            <person name="Submissions S."/>
        </authorList>
    </citation>
    <scope>NUCLEOTIDE SEQUENCE [LARGE SCALE GENOMIC DNA]</scope>
    <source>
        <strain evidence="9 10">DSM 29073</strain>
    </source>
</reference>
<dbReference type="Pfam" id="PF12704">
    <property type="entry name" value="MacB_PCD"/>
    <property type="match status" value="1"/>
</dbReference>
<dbReference type="AlphaFoldDB" id="A0A8G2F2Y4"/>
<keyword evidence="5 6" id="KW-0472">Membrane</keyword>
<dbReference type="RefSeq" id="WP_103982016.1">
    <property type="nucleotide sequence ID" value="NZ_FNVS01000001.1"/>
</dbReference>
<feature type="transmembrane region" description="Helical" evidence="6">
    <location>
        <begin position="698"/>
        <end position="723"/>
    </location>
</feature>
<dbReference type="InterPro" id="IPR025857">
    <property type="entry name" value="MacB_PCD"/>
</dbReference>
<evidence type="ECO:0000256" key="4">
    <source>
        <dbReference type="ARBA" id="ARBA00022989"/>
    </source>
</evidence>
<keyword evidence="2" id="KW-1003">Cell membrane</keyword>
<accession>A0A8G2F2Y4</accession>
<comment type="subcellular location">
    <subcellularLocation>
        <location evidence="1">Cell membrane</location>
        <topology evidence="1">Multi-pass membrane protein</topology>
    </subcellularLocation>
</comment>
<evidence type="ECO:0000313" key="9">
    <source>
        <dbReference type="EMBL" id="SEF39833.1"/>
    </source>
</evidence>